<evidence type="ECO:0000256" key="4">
    <source>
        <dbReference type="ARBA" id="ARBA00023136"/>
    </source>
</evidence>
<keyword evidence="9" id="KW-1185">Reference proteome</keyword>
<dbReference type="InterPro" id="IPR007237">
    <property type="entry name" value="CD20-like"/>
</dbReference>
<name>A0A3Q3JZF1_MONAL</name>
<dbReference type="Ensembl" id="ENSMALT00000026916.1">
    <property type="protein sequence ID" value="ENSMALP00000026433.1"/>
    <property type="gene ID" value="ENSMALG00000018338.1"/>
</dbReference>
<feature type="compositionally biased region" description="Polar residues" evidence="6">
    <location>
        <begin position="308"/>
        <end position="318"/>
    </location>
</feature>
<dbReference type="PANTHER" id="PTHR17615:SF6">
    <property type="entry name" value="PROTEIN ENTREP2"/>
    <property type="match status" value="1"/>
</dbReference>
<evidence type="ECO:0000256" key="2">
    <source>
        <dbReference type="ARBA" id="ARBA00022692"/>
    </source>
</evidence>
<evidence type="ECO:0000256" key="3">
    <source>
        <dbReference type="ARBA" id="ARBA00022989"/>
    </source>
</evidence>
<feature type="region of interest" description="Disordered" evidence="6">
    <location>
        <begin position="346"/>
        <end position="418"/>
    </location>
</feature>
<feature type="transmembrane region" description="Helical" evidence="7">
    <location>
        <begin position="75"/>
        <end position="92"/>
    </location>
</feature>
<evidence type="ECO:0000256" key="5">
    <source>
        <dbReference type="ARBA" id="ARBA00034309"/>
    </source>
</evidence>
<feature type="region of interest" description="Disordered" evidence="6">
    <location>
        <begin position="298"/>
        <end position="333"/>
    </location>
</feature>
<dbReference type="Pfam" id="PF04103">
    <property type="entry name" value="CD20"/>
    <property type="match status" value="1"/>
</dbReference>
<dbReference type="Proteomes" id="UP000261600">
    <property type="component" value="Unplaced"/>
</dbReference>
<evidence type="ECO:0008006" key="10">
    <source>
        <dbReference type="Google" id="ProtNLM"/>
    </source>
</evidence>
<feature type="compositionally biased region" description="Low complexity" evidence="6">
    <location>
        <begin position="397"/>
        <end position="408"/>
    </location>
</feature>
<evidence type="ECO:0000256" key="6">
    <source>
        <dbReference type="SAM" id="MobiDB-lite"/>
    </source>
</evidence>
<feature type="transmembrane region" description="Helical" evidence="7">
    <location>
        <begin position="98"/>
        <end position="120"/>
    </location>
</feature>
<organism evidence="8 9">
    <name type="scientific">Monopterus albus</name>
    <name type="common">Swamp eel</name>
    <dbReference type="NCBI Taxonomy" id="43700"/>
    <lineage>
        <taxon>Eukaryota</taxon>
        <taxon>Metazoa</taxon>
        <taxon>Chordata</taxon>
        <taxon>Craniata</taxon>
        <taxon>Vertebrata</taxon>
        <taxon>Euteleostomi</taxon>
        <taxon>Actinopterygii</taxon>
        <taxon>Neopterygii</taxon>
        <taxon>Teleostei</taxon>
        <taxon>Neoteleostei</taxon>
        <taxon>Acanthomorphata</taxon>
        <taxon>Anabantaria</taxon>
        <taxon>Synbranchiformes</taxon>
        <taxon>Synbranchidae</taxon>
        <taxon>Monopterus</taxon>
    </lineage>
</organism>
<evidence type="ECO:0000313" key="8">
    <source>
        <dbReference type="Ensembl" id="ENSMALP00000026433.1"/>
    </source>
</evidence>
<feature type="transmembrane region" description="Helical" evidence="7">
    <location>
        <begin position="38"/>
        <end position="63"/>
    </location>
</feature>
<sequence length="520" mass="56576">MGFFSPPAYAIGGPVSLIPASLSRSLSRLREYRTRTRIMLGLGVSQMVLGSLILAVSFAALALTTSPRVRHSCPFWAGFSVLLSGLIGVVSWKRPLSLVITFFMLLSAVCVMLNLAGSILSCQNAQLVNSLEDCQLLKFDSDGVCVCCGLQQQSSSCNNLGETLKLNPLRDCNTIRLRLKDLLFTVCALNVISTIVCALATAMCCMQMVSTDVLQMFMPHRARALNADCMTPHGTILHQTLDFDEFIPPIPPPPYYPPEYTCTPSMDGQRGLHLDFPHSPFGAIYGVPINSPGTLYPTDLPPPYESVVGQTPASQLASAKQLPDEPPKPSAHSLIKARIMSRKLTLPVSIPPPPQPCSPTSVTSLGGSSAISPLAPSPSPSPTNRPRGPRLCFSVWSPSSTSQPPSTSAQKLRDVSTEVVGAKPSRMCVRKQQKEDRKVDIHFKPRSLHTHSTHERPHSLADLKMYKDTKILVAKFLEHSSCSLPPDVQQVVNNIKCVIKSDEKHMEEAIFSASVIDQVQ</sequence>
<reference evidence="8" key="1">
    <citation type="submission" date="2025-08" db="UniProtKB">
        <authorList>
            <consortium name="Ensembl"/>
        </authorList>
    </citation>
    <scope>IDENTIFICATION</scope>
</reference>
<keyword evidence="4 7" id="KW-0472">Membrane</keyword>
<dbReference type="GO" id="GO:0016020">
    <property type="term" value="C:membrane"/>
    <property type="evidence" value="ECO:0007669"/>
    <property type="project" value="UniProtKB-SubCell"/>
</dbReference>
<comment type="similarity">
    <text evidence="5">Belongs to the ENTREP family.</text>
</comment>
<keyword evidence="3 7" id="KW-1133">Transmembrane helix</keyword>
<comment type="subcellular location">
    <subcellularLocation>
        <location evidence="1">Membrane</location>
        <topology evidence="1">Multi-pass membrane protein</topology>
    </subcellularLocation>
</comment>
<dbReference type="AlphaFoldDB" id="A0A3Q3JZF1"/>
<accession>A0A3Q3JZF1</accession>
<dbReference type="PANTHER" id="PTHR17615">
    <property type="entry name" value="PROTEIN FAM189A"/>
    <property type="match status" value="1"/>
</dbReference>
<evidence type="ECO:0000313" key="9">
    <source>
        <dbReference type="Proteomes" id="UP000261600"/>
    </source>
</evidence>
<dbReference type="STRING" id="43700.ENSMALP00000026433"/>
<feature type="compositionally biased region" description="Low complexity" evidence="6">
    <location>
        <begin position="358"/>
        <end position="374"/>
    </location>
</feature>
<evidence type="ECO:0000256" key="1">
    <source>
        <dbReference type="ARBA" id="ARBA00004141"/>
    </source>
</evidence>
<reference evidence="8" key="2">
    <citation type="submission" date="2025-09" db="UniProtKB">
        <authorList>
            <consortium name="Ensembl"/>
        </authorList>
    </citation>
    <scope>IDENTIFICATION</scope>
</reference>
<dbReference type="InterPro" id="IPR030431">
    <property type="entry name" value="ENTREP1-3"/>
</dbReference>
<keyword evidence="2 7" id="KW-0812">Transmembrane</keyword>
<feature type="transmembrane region" description="Helical" evidence="7">
    <location>
        <begin position="182"/>
        <end position="203"/>
    </location>
</feature>
<proteinExistence type="inferred from homology"/>
<evidence type="ECO:0000256" key="7">
    <source>
        <dbReference type="SAM" id="Phobius"/>
    </source>
</evidence>
<protein>
    <recommendedName>
        <fullName evidence="10">Family with sequence similarity 189 member A1</fullName>
    </recommendedName>
</protein>